<dbReference type="PROSITE" id="PS50110">
    <property type="entry name" value="RESPONSE_REGULATORY"/>
    <property type="match status" value="1"/>
</dbReference>
<evidence type="ECO:0000259" key="3">
    <source>
        <dbReference type="PROSITE" id="PS50110"/>
    </source>
</evidence>
<comment type="caution">
    <text evidence="4">The sequence shown here is derived from an EMBL/GenBank/DDBJ whole genome shotgun (WGS) entry which is preliminary data.</text>
</comment>
<evidence type="ECO:0000313" key="4">
    <source>
        <dbReference type="EMBL" id="NMU25292.1"/>
    </source>
</evidence>
<name>A0A7Y0X562_VIBPH</name>
<dbReference type="Gene3D" id="3.40.50.2300">
    <property type="match status" value="1"/>
</dbReference>
<keyword evidence="1 2" id="KW-0597">Phosphoprotein</keyword>
<evidence type="ECO:0000256" key="2">
    <source>
        <dbReference type="PROSITE-ProRule" id="PRU00169"/>
    </source>
</evidence>
<dbReference type="EMBL" id="JABCLD010000969">
    <property type="protein sequence ID" value="NMU25292.1"/>
    <property type="molecule type" value="Genomic_DNA"/>
</dbReference>
<dbReference type="AlphaFoldDB" id="A0A7Y0X562"/>
<evidence type="ECO:0000256" key="1">
    <source>
        <dbReference type="ARBA" id="ARBA00022553"/>
    </source>
</evidence>
<gene>
    <name evidence="4" type="ORF">HKB21_06625</name>
</gene>
<proteinExistence type="predicted"/>
<feature type="non-terminal residue" evidence="4">
    <location>
        <position position="83"/>
    </location>
</feature>
<accession>A0A7Y0X562</accession>
<sequence length="83" mass="9176">VEDDKEGTEKRVVSSCRVDLTGIRVMIVDDNDINQEVAKGFLAPLNAQIDCVSNGLDALNLVMEKHIEGKAYHCILMDCQMPV</sequence>
<evidence type="ECO:0000313" key="5">
    <source>
        <dbReference type="Proteomes" id="UP000555836"/>
    </source>
</evidence>
<organism evidence="4 5">
    <name type="scientific">Vibrio parahaemolyticus</name>
    <dbReference type="NCBI Taxonomy" id="670"/>
    <lineage>
        <taxon>Bacteria</taxon>
        <taxon>Pseudomonadati</taxon>
        <taxon>Pseudomonadota</taxon>
        <taxon>Gammaproteobacteria</taxon>
        <taxon>Vibrionales</taxon>
        <taxon>Vibrionaceae</taxon>
        <taxon>Vibrio</taxon>
    </lineage>
</organism>
<protein>
    <submittedName>
        <fullName evidence="4">Response regulator</fullName>
    </submittedName>
</protein>
<dbReference type="PANTHER" id="PTHR45339:SF5">
    <property type="entry name" value="HISTIDINE KINASE"/>
    <property type="match status" value="1"/>
</dbReference>
<dbReference type="CDD" id="cd17546">
    <property type="entry name" value="REC_hyHK_CKI1_RcsC-like"/>
    <property type="match status" value="1"/>
</dbReference>
<dbReference type="SUPFAM" id="SSF52172">
    <property type="entry name" value="CheY-like"/>
    <property type="match status" value="1"/>
</dbReference>
<dbReference type="InterPro" id="IPR001789">
    <property type="entry name" value="Sig_transdc_resp-reg_receiver"/>
</dbReference>
<dbReference type="GO" id="GO:0000160">
    <property type="term" value="P:phosphorelay signal transduction system"/>
    <property type="evidence" value="ECO:0007669"/>
    <property type="project" value="InterPro"/>
</dbReference>
<dbReference type="PANTHER" id="PTHR45339">
    <property type="entry name" value="HYBRID SIGNAL TRANSDUCTION HISTIDINE KINASE J"/>
    <property type="match status" value="1"/>
</dbReference>
<feature type="domain" description="Response regulatory" evidence="3">
    <location>
        <begin position="24"/>
        <end position="83"/>
    </location>
</feature>
<dbReference type="InterPro" id="IPR011006">
    <property type="entry name" value="CheY-like_superfamily"/>
</dbReference>
<dbReference type="Proteomes" id="UP000555836">
    <property type="component" value="Unassembled WGS sequence"/>
</dbReference>
<reference evidence="4 5" key="1">
    <citation type="submission" date="2020-04" db="EMBL/GenBank/DDBJ databases">
        <title>Whole-genome sequencing of Vibrio spp. from China reveals different genetic environments of blaCTX-M-14 among diverse lineages.</title>
        <authorList>
            <person name="Zheng Z."/>
            <person name="Ye L."/>
            <person name="Chen S."/>
        </authorList>
    </citation>
    <scope>NUCLEOTIDE SEQUENCE [LARGE SCALE GENOMIC DNA]</scope>
    <source>
        <strain evidence="4 5">Vb0574</strain>
    </source>
</reference>
<feature type="modified residue" description="4-aspartylphosphate" evidence="2">
    <location>
        <position position="78"/>
    </location>
</feature>
<feature type="non-terminal residue" evidence="4">
    <location>
        <position position="1"/>
    </location>
</feature>